<sequence>MSESNATEWSPSIFVLGHPLIDLAVYTNGEALLQKYDLRPNNGIHAEERHMPIYEEIVKDYNVVYIAGGTANVAQAAAYVMAPGSVFYTGCVGDDDLKEQLSAANARAGVLEICDVRKGEKTGACAVIITGHHRSLVTTLRAAKQFDRAWLNETRISRMIDSARVFYVEGYFLSHGVESLVALAKRSTDAGKTFALNISAPFVPQFYKPELDALLPLADIVICNQEEAAAWARAFGVPDDNTTAIARSLSTLPRVNASKPRIVVITQGSSSTILATSTETKVYPIQAVPDDLIVDTNGAGDAFAGGFLAGYAQNKSLAACIDAGHRMGALCVQSVGSQLKWPKTQRVG</sequence>
<proteinExistence type="predicted"/>
<evidence type="ECO:0000313" key="1">
    <source>
        <dbReference type="EMBL" id="KAI0029134.1"/>
    </source>
</evidence>
<gene>
    <name evidence="1" type="ORF">K488DRAFT_57093</name>
</gene>
<organism evidence="1 2">
    <name type="scientific">Vararia minispora EC-137</name>
    <dbReference type="NCBI Taxonomy" id="1314806"/>
    <lineage>
        <taxon>Eukaryota</taxon>
        <taxon>Fungi</taxon>
        <taxon>Dikarya</taxon>
        <taxon>Basidiomycota</taxon>
        <taxon>Agaricomycotina</taxon>
        <taxon>Agaricomycetes</taxon>
        <taxon>Russulales</taxon>
        <taxon>Lachnocladiaceae</taxon>
        <taxon>Vararia</taxon>
    </lineage>
</organism>
<protein>
    <submittedName>
        <fullName evidence="1">Adenosine kinase</fullName>
    </submittedName>
</protein>
<keyword evidence="1" id="KW-0418">Kinase</keyword>
<name>A0ACB8QBB6_9AGAM</name>
<dbReference type="Proteomes" id="UP000814128">
    <property type="component" value="Unassembled WGS sequence"/>
</dbReference>
<dbReference type="EMBL" id="MU273696">
    <property type="protein sequence ID" value="KAI0029134.1"/>
    <property type="molecule type" value="Genomic_DNA"/>
</dbReference>
<reference evidence="1" key="2">
    <citation type="journal article" date="2022" name="New Phytol.">
        <title>Evolutionary transition to the ectomycorrhizal habit in the genomes of a hyperdiverse lineage of mushroom-forming fungi.</title>
        <authorList>
            <person name="Looney B."/>
            <person name="Miyauchi S."/>
            <person name="Morin E."/>
            <person name="Drula E."/>
            <person name="Courty P.E."/>
            <person name="Kohler A."/>
            <person name="Kuo A."/>
            <person name="LaButti K."/>
            <person name="Pangilinan J."/>
            <person name="Lipzen A."/>
            <person name="Riley R."/>
            <person name="Andreopoulos W."/>
            <person name="He G."/>
            <person name="Johnson J."/>
            <person name="Nolan M."/>
            <person name="Tritt A."/>
            <person name="Barry K.W."/>
            <person name="Grigoriev I.V."/>
            <person name="Nagy L.G."/>
            <person name="Hibbett D."/>
            <person name="Henrissat B."/>
            <person name="Matheny P.B."/>
            <person name="Labbe J."/>
            <person name="Martin F.M."/>
        </authorList>
    </citation>
    <scope>NUCLEOTIDE SEQUENCE</scope>
    <source>
        <strain evidence="1">EC-137</strain>
    </source>
</reference>
<reference evidence="1" key="1">
    <citation type="submission" date="2021-02" db="EMBL/GenBank/DDBJ databases">
        <authorList>
            <consortium name="DOE Joint Genome Institute"/>
            <person name="Ahrendt S."/>
            <person name="Looney B.P."/>
            <person name="Miyauchi S."/>
            <person name="Morin E."/>
            <person name="Drula E."/>
            <person name="Courty P.E."/>
            <person name="Chicoki N."/>
            <person name="Fauchery L."/>
            <person name="Kohler A."/>
            <person name="Kuo A."/>
            <person name="Labutti K."/>
            <person name="Pangilinan J."/>
            <person name="Lipzen A."/>
            <person name="Riley R."/>
            <person name="Andreopoulos W."/>
            <person name="He G."/>
            <person name="Johnson J."/>
            <person name="Barry K.W."/>
            <person name="Grigoriev I.V."/>
            <person name="Nagy L."/>
            <person name="Hibbett D."/>
            <person name="Henrissat B."/>
            <person name="Matheny P.B."/>
            <person name="Labbe J."/>
            <person name="Martin F."/>
        </authorList>
    </citation>
    <scope>NUCLEOTIDE SEQUENCE</scope>
    <source>
        <strain evidence="1">EC-137</strain>
    </source>
</reference>
<accession>A0ACB8QBB6</accession>
<keyword evidence="2" id="KW-1185">Reference proteome</keyword>
<evidence type="ECO:0000313" key="2">
    <source>
        <dbReference type="Proteomes" id="UP000814128"/>
    </source>
</evidence>
<keyword evidence="1" id="KW-0808">Transferase</keyword>
<comment type="caution">
    <text evidence="1">The sequence shown here is derived from an EMBL/GenBank/DDBJ whole genome shotgun (WGS) entry which is preliminary data.</text>
</comment>